<dbReference type="AlphaFoldDB" id="A0AAN6STF1"/>
<protein>
    <submittedName>
        <fullName evidence="7">Uncharacterized protein</fullName>
    </submittedName>
</protein>
<keyword evidence="3 6" id="KW-1133">Transmembrane helix</keyword>
<comment type="subcellular location">
    <subcellularLocation>
        <location evidence="1">Membrane</location>
        <topology evidence="1">Single-pass membrane protein</topology>
    </subcellularLocation>
</comment>
<dbReference type="InterPro" id="IPR051694">
    <property type="entry name" value="Immunoregulatory_rcpt-like"/>
</dbReference>
<evidence type="ECO:0000256" key="4">
    <source>
        <dbReference type="ARBA" id="ARBA00023136"/>
    </source>
</evidence>
<evidence type="ECO:0000313" key="7">
    <source>
        <dbReference type="EMBL" id="KAK4041645.1"/>
    </source>
</evidence>
<sequence>MAFTNQDRTILGPLTTVFTAPAACTVAHGFCQSCDVAWWGQTCAETTVQDNTDCWPTTTAGAPEVTELPLYGRGFYSPGLECPAGHTSACSAVDGVTSQWKVQFQMEAQETFVGCCPTGFKCDNLKGQTCLMRAKSTTLPTVSCISGSSNNFGFMTFPNSKVTTLNLYAPMIQLAWKASDRPENWTPPTTTSDSSTISGSRATSAPTTSLPSSTSTTDPFTPVNEPGTFASVAADSASPLSTGAIAGIAVGAAALFLLILAAIIFVWRRRRRHSSALRGGGQDPSNSASNPPSYSELGGSSPSMEDAKHYYAGNVAEMGQGHERAEVAGDEHGAVEAPTQGHDRAEMFAGEWQQGQGRTEQVPVRGGVSPPSPPPPGYFPGQAPVEMPTEKYT</sequence>
<gene>
    <name evidence="7" type="ORF">C8A01DRAFT_14675</name>
</gene>
<feature type="compositionally biased region" description="Low complexity" evidence="5">
    <location>
        <begin position="186"/>
        <end position="222"/>
    </location>
</feature>
<feature type="transmembrane region" description="Helical" evidence="6">
    <location>
        <begin position="244"/>
        <end position="267"/>
    </location>
</feature>
<feature type="compositionally biased region" description="Low complexity" evidence="5">
    <location>
        <begin position="284"/>
        <end position="295"/>
    </location>
</feature>
<evidence type="ECO:0000313" key="8">
    <source>
        <dbReference type="Proteomes" id="UP001303115"/>
    </source>
</evidence>
<keyword evidence="8" id="KW-1185">Reference proteome</keyword>
<proteinExistence type="predicted"/>
<name>A0AAN6STF1_9PEZI</name>
<feature type="region of interest" description="Disordered" evidence="5">
    <location>
        <begin position="336"/>
        <end position="393"/>
    </location>
</feature>
<evidence type="ECO:0000256" key="3">
    <source>
        <dbReference type="ARBA" id="ARBA00022989"/>
    </source>
</evidence>
<dbReference type="EMBL" id="MU854354">
    <property type="protein sequence ID" value="KAK4041645.1"/>
    <property type="molecule type" value="Genomic_DNA"/>
</dbReference>
<dbReference type="Proteomes" id="UP001303115">
    <property type="component" value="Unassembled WGS sequence"/>
</dbReference>
<evidence type="ECO:0000256" key="2">
    <source>
        <dbReference type="ARBA" id="ARBA00022692"/>
    </source>
</evidence>
<dbReference type="PANTHER" id="PTHR15549">
    <property type="entry name" value="PAIRED IMMUNOGLOBULIN-LIKE TYPE 2 RECEPTOR"/>
    <property type="match status" value="1"/>
</dbReference>
<evidence type="ECO:0000256" key="6">
    <source>
        <dbReference type="SAM" id="Phobius"/>
    </source>
</evidence>
<evidence type="ECO:0000256" key="5">
    <source>
        <dbReference type="SAM" id="MobiDB-lite"/>
    </source>
</evidence>
<reference evidence="8" key="1">
    <citation type="journal article" date="2023" name="Mol. Phylogenet. Evol.">
        <title>Genome-scale phylogeny and comparative genomics of the fungal order Sordariales.</title>
        <authorList>
            <person name="Hensen N."/>
            <person name="Bonometti L."/>
            <person name="Westerberg I."/>
            <person name="Brannstrom I.O."/>
            <person name="Guillou S."/>
            <person name="Cros-Aarteil S."/>
            <person name="Calhoun S."/>
            <person name="Haridas S."/>
            <person name="Kuo A."/>
            <person name="Mondo S."/>
            <person name="Pangilinan J."/>
            <person name="Riley R."/>
            <person name="LaButti K."/>
            <person name="Andreopoulos B."/>
            <person name="Lipzen A."/>
            <person name="Chen C."/>
            <person name="Yan M."/>
            <person name="Daum C."/>
            <person name="Ng V."/>
            <person name="Clum A."/>
            <person name="Steindorff A."/>
            <person name="Ohm R.A."/>
            <person name="Martin F."/>
            <person name="Silar P."/>
            <person name="Natvig D.O."/>
            <person name="Lalanne C."/>
            <person name="Gautier V."/>
            <person name="Ament-Velasquez S.L."/>
            <person name="Kruys A."/>
            <person name="Hutchinson M.I."/>
            <person name="Powell A.J."/>
            <person name="Barry K."/>
            <person name="Miller A.N."/>
            <person name="Grigoriev I.V."/>
            <person name="Debuchy R."/>
            <person name="Gladieux P."/>
            <person name="Hiltunen Thoren M."/>
            <person name="Johannesson H."/>
        </authorList>
    </citation>
    <scope>NUCLEOTIDE SEQUENCE [LARGE SCALE GENOMIC DNA]</scope>
    <source>
        <strain evidence="8">CBS 284.82</strain>
    </source>
</reference>
<evidence type="ECO:0000256" key="1">
    <source>
        <dbReference type="ARBA" id="ARBA00004167"/>
    </source>
</evidence>
<feature type="region of interest" description="Disordered" evidence="5">
    <location>
        <begin position="180"/>
        <end position="223"/>
    </location>
</feature>
<comment type="caution">
    <text evidence="7">The sequence shown here is derived from an EMBL/GenBank/DDBJ whole genome shotgun (WGS) entry which is preliminary data.</text>
</comment>
<dbReference type="GO" id="GO:0016020">
    <property type="term" value="C:membrane"/>
    <property type="evidence" value="ECO:0007669"/>
    <property type="project" value="UniProtKB-SubCell"/>
</dbReference>
<organism evidence="7 8">
    <name type="scientific">Parachaetomium inaequale</name>
    <dbReference type="NCBI Taxonomy" id="2588326"/>
    <lineage>
        <taxon>Eukaryota</taxon>
        <taxon>Fungi</taxon>
        <taxon>Dikarya</taxon>
        <taxon>Ascomycota</taxon>
        <taxon>Pezizomycotina</taxon>
        <taxon>Sordariomycetes</taxon>
        <taxon>Sordariomycetidae</taxon>
        <taxon>Sordariales</taxon>
        <taxon>Chaetomiaceae</taxon>
        <taxon>Parachaetomium</taxon>
    </lineage>
</organism>
<keyword evidence="4 6" id="KW-0472">Membrane</keyword>
<feature type="region of interest" description="Disordered" evidence="5">
    <location>
        <begin position="275"/>
        <end position="306"/>
    </location>
</feature>
<keyword evidence="2 6" id="KW-0812">Transmembrane</keyword>
<accession>A0AAN6STF1</accession>
<dbReference type="GO" id="GO:0071944">
    <property type="term" value="C:cell periphery"/>
    <property type="evidence" value="ECO:0007669"/>
    <property type="project" value="UniProtKB-ARBA"/>
</dbReference>
<dbReference type="PANTHER" id="PTHR15549:SF26">
    <property type="entry name" value="AXIAL BUDDING PATTERN PROTEIN 2-RELATED"/>
    <property type="match status" value="1"/>
</dbReference>